<dbReference type="Pfam" id="PF00412">
    <property type="entry name" value="LIM"/>
    <property type="match status" value="4"/>
</dbReference>
<dbReference type="PANTHER" id="PTHR24210">
    <property type="entry name" value="LIM DOMAIN-CONTAINING PROTEIN"/>
    <property type="match status" value="1"/>
</dbReference>
<keyword evidence="7" id="KW-1185">Reference proteome</keyword>
<name>A0A507DHZ1_9FUNG</name>
<organism evidence="6 7">
    <name type="scientific">Chytriomyces confervae</name>
    <dbReference type="NCBI Taxonomy" id="246404"/>
    <lineage>
        <taxon>Eukaryota</taxon>
        <taxon>Fungi</taxon>
        <taxon>Fungi incertae sedis</taxon>
        <taxon>Chytridiomycota</taxon>
        <taxon>Chytridiomycota incertae sedis</taxon>
        <taxon>Chytridiomycetes</taxon>
        <taxon>Chytridiales</taxon>
        <taxon>Chytriomycetaceae</taxon>
        <taxon>Chytriomyces</taxon>
    </lineage>
</organism>
<keyword evidence="2 4" id="KW-0862">Zinc</keyword>
<dbReference type="Gene3D" id="2.10.110.10">
    <property type="entry name" value="Cysteine Rich Protein"/>
    <property type="match status" value="4"/>
</dbReference>
<dbReference type="EMBL" id="QEAP01001167">
    <property type="protein sequence ID" value="TPX50460.1"/>
    <property type="molecule type" value="Genomic_DNA"/>
</dbReference>
<dbReference type="InterPro" id="IPR017351">
    <property type="entry name" value="PINCH-1-4-like"/>
</dbReference>
<comment type="caution">
    <text evidence="6">The sequence shown here is derived from an EMBL/GenBank/DDBJ whole genome shotgun (WGS) entry which is preliminary data.</text>
</comment>
<accession>A0A507DHZ1</accession>
<dbReference type="SUPFAM" id="SSF57716">
    <property type="entry name" value="Glucocorticoid receptor-like (DNA-binding domain)"/>
    <property type="match status" value="4"/>
</dbReference>
<evidence type="ECO:0000256" key="3">
    <source>
        <dbReference type="ARBA" id="ARBA00023038"/>
    </source>
</evidence>
<dbReference type="OrthoDB" id="15567at2759"/>
<evidence type="ECO:0000313" key="6">
    <source>
        <dbReference type="EMBL" id="TPX50460.1"/>
    </source>
</evidence>
<keyword evidence="1 4" id="KW-0479">Metal-binding</keyword>
<dbReference type="GO" id="GO:0045216">
    <property type="term" value="P:cell-cell junction organization"/>
    <property type="evidence" value="ECO:0007669"/>
    <property type="project" value="TreeGrafter"/>
</dbReference>
<evidence type="ECO:0000259" key="5">
    <source>
        <dbReference type="PROSITE" id="PS50023"/>
    </source>
</evidence>
<dbReference type="Proteomes" id="UP000320333">
    <property type="component" value="Unassembled WGS sequence"/>
</dbReference>
<dbReference type="STRING" id="246404.A0A507DHZ1"/>
<reference evidence="6 7" key="1">
    <citation type="journal article" date="2019" name="Sci. Rep.">
        <title>Comparative genomics of chytrid fungi reveal insights into the obligate biotrophic and pathogenic lifestyle of Synchytrium endobioticum.</title>
        <authorList>
            <person name="van de Vossenberg B.T.L.H."/>
            <person name="Warris S."/>
            <person name="Nguyen H.D.T."/>
            <person name="van Gent-Pelzer M.P.E."/>
            <person name="Joly D.L."/>
            <person name="van de Geest H.C."/>
            <person name="Bonants P.J.M."/>
            <person name="Smith D.S."/>
            <person name="Levesque C.A."/>
            <person name="van der Lee T.A.J."/>
        </authorList>
    </citation>
    <scope>NUCLEOTIDE SEQUENCE [LARGE SCALE GENOMIC DNA]</scope>
    <source>
        <strain evidence="6 7">CBS 675.73</strain>
    </source>
</reference>
<dbReference type="GO" id="GO:2001046">
    <property type="term" value="P:positive regulation of integrin-mediated signaling pathway"/>
    <property type="evidence" value="ECO:0007669"/>
    <property type="project" value="TreeGrafter"/>
</dbReference>
<dbReference type="InterPro" id="IPR001781">
    <property type="entry name" value="Znf_LIM"/>
</dbReference>
<dbReference type="PANTHER" id="PTHR24210:SF0">
    <property type="entry name" value="LIM DOMAIN-CONTAINING PROTEIN"/>
    <property type="match status" value="1"/>
</dbReference>
<proteinExistence type="predicted"/>
<dbReference type="GO" id="GO:0005737">
    <property type="term" value="C:cytoplasm"/>
    <property type="evidence" value="ECO:0007669"/>
    <property type="project" value="TreeGrafter"/>
</dbReference>
<gene>
    <name evidence="6" type="ORF">CcCBS67573_g10093</name>
</gene>
<sequence>MQNCQVCNEPLDPAGDSTATVHYECACCVCCLEPLGKEFYEVKGSFLCREDYFLLHGQRCAHGSCGEVIHGKVISGLGKTWHESHFACGSCGVQLATAPFVARHSHAFCIPCNVKMKSLAAKDSAKPECAKCNRPIQDPANEMTVFKNQTVHASHFDCFVCGNSDSCGSALDAKCKELDSRLVCPAHAESGGKGTCKKCAKIVRTERNMVALGGIYHLECFVCTKCETPFPTSAFWEIKGDPYCEVHYNQWMGSICGHCNDVSTGRVVTAMGRKWCEDHFFCHTCFGSLVNSKFVSWDAKPVCKKCYDVLPRSVRQTVHRREEAEKKRMKAGI</sequence>
<dbReference type="AlphaFoldDB" id="A0A507DHZ1"/>
<feature type="domain" description="LIM zinc-binding" evidence="5">
    <location>
        <begin position="60"/>
        <end position="119"/>
    </location>
</feature>
<evidence type="ECO:0000313" key="7">
    <source>
        <dbReference type="Proteomes" id="UP000320333"/>
    </source>
</evidence>
<protein>
    <recommendedName>
        <fullName evidence="5">LIM zinc-binding domain-containing protein</fullName>
    </recommendedName>
</protein>
<dbReference type="PROSITE" id="PS00478">
    <property type="entry name" value="LIM_DOMAIN_1"/>
    <property type="match status" value="1"/>
</dbReference>
<dbReference type="PROSITE" id="PS50023">
    <property type="entry name" value="LIM_DOMAIN_2"/>
    <property type="match status" value="2"/>
</dbReference>
<dbReference type="GO" id="GO:1900026">
    <property type="term" value="P:positive regulation of substrate adhesion-dependent cell spreading"/>
    <property type="evidence" value="ECO:0007669"/>
    <property type="project" value="TreeGrafter"/>
</dbReference>
<dbReference type="SMART" id="SM00132">
    <property type="entry name" value="LIM"/>
    <property type="match status" value="5"/>
</dbReference>
<dbReference type="GO" id="GO:0046872">
    <property type="term" value="F:metal ion binding"/>
    <property type="evidence" value="ECO:0007669"/>
    <property type="project" value="UniProtKB-KW"/>
</dbReference>
<keyword evidence="3 4" id="KW-0440">LIM domain</keyword>
<evidence type="ECO:0000256" key="2">
    <source>
        <dbReference type="ARBA" id="ARBA00022833"/>
    </source>
</evidence>
<feature type="domain" description="LIM zinc-binding" evidence="5">
    <location>
        <begin position="194"/>
        <end position="254"/>
    </location>
</feature>
<dbReference type="GO" id="GO:0098609">
    <property type="term" value="P:cell-cell adhesion"/>
    <property type="evidence" value="ECO:0007669"/>
    <property type="project" value="TreeGrafter"/>
</dbReference>
<evidence type="ECO:0000256" key="1">
    <source>
        <dbReference type="ARBA" id="ARBA00022723"/>
    </source>
</evidence>
<evidence type="ECO:0000256" key="4">
    <source>
        <dbReference type="PROSITE-ProRule" id="PRU00125"/>
    </source>
</evidence>